<dbReference type="GO" id="GO:0008170">
    <property type="term" value="F:N-methyltransferase activity"/>
    <property type="evidence" value="ECO:0007669"/>
    <property type="project" value="UniProtKB-ARBA"/>
</dbReference>
<dbReference type="InterPro" id="IPR046977">
    <property type="entry name" value="RsmC/RlmG"/>
</dbReference>
<evidence type="ECO:0000256" key="4">
    <source>
        <dbReference type="ARBA" id="ARBA00022679"/>
    </source>
</evidence>
<keyword evidence="4 7" id="KW-0808">Transferase</keyword>
<dbReference type="InterPro" id="IPR058679">
    <property type="entry name" value="RlmG_N"/>
</dbReference>
<evidence type="ECO:0000256" key="3">
    <source>
        <dbReference type="ARBA" id="ARBA00022603"/>
    </source>
</evidence>
<dbReference type="Proteomes" id="UP000516404">
    <property type="component" value="Chromosome"/>
</dbReference>
<evidence type="ECO:0000256" key="2">
    <source>
        <dbReference type="ARBA" id="ARBA00022552"/>
    </source>
</evidence>
<dbReference type="GO" id="GO:0032259">
    <property type="term" value="P:methylation"/>
    <property type="evidence" value="ECO:0007669"/>
    <property type="project" value="UniProtKB-KW"/>
</dbReference>
<evidence type="ECO:0000313" key="8">
    <source>
        <dbReference type="Proteomes" id="UP000516404"/>
    </source>
</evidence>
<proteinExistence type="predicted"/>
<dbReference type="InterPro" id="IPR029063">
    <property type="entry name" value="SAM-dependent_MTases_sf"/>
</dbReference>
<dbReference type="GO" id="GO:0003676">
    <property type="term" value="F:nucleic acid binding"/>
    <property type="evidence" value="ECO:0007669"/>
    <property type="project" value="InterPro"/>
</dbReference>
<keyword evidence="8" id="KW-1185">Reference proteome</keyword>
<keyword evidence="2" id="KW-0698">rRNA processing</keyword>
<dbReference type="PROSITE" id="PS00092">
    <property type="entry name" value="N6_MTASE"/>
    <property type="match status" value="1"/>
</dbReference>
<dbReference type="Pfam" id="PF05175">
    <property type="entry name" value="MTS"/>
    <property type="match status" value="1"/>
</dbReference>
<dbReference type="SUPFAM" id="SSF53335">
    <property type="entry name" value="S-adenosyl-L-methionine-dependent methyltransferases"/>
    <property type="match status" value="1"/>
</dbReference>
<dbReference type="InterPro" id="IPR007848">
    <property type="entry name" value="Small_mtfrase_dom"/>
</dbReference>
<reference evidence="7 8" key="1">
    <citation type="submission" date="2020-09" db="EMBL/GenBank/DDBJ databases">
        <title>Investigation of environmental microbes.</title>
        <authorList>
            <person name="Ou Y."/>
            <person name="Kang Q."/>
        </authorList>
    </citation>
    <scope>NUCLEOTIDE SEQUENCE [LARGE SCALE GENOMIC DNA]</scope>
    <source>
        <strain evidence="7 8">KJZ-14</strain>
    </source>
</reference>
<dbReference type="PANTHER" id="PTHR47816">
    <property type="entry name" value="RIBOSOMAL RNA SMALL SUBUNIT METHYLTRANSFERASE C"/>
    <property type="match status" value="1"/>
</dbReference>
<accession>A0A7H2BFS4</accession>
<evidence type="ECO:0000313" key="7">
    <source>
        <dbReference type="EMBL" id="QNV38520.1"/>
    </source>
</evidence>
<protein>
    <submittedName>
        <fullName evidence="7">Class I SAM-dependent methyltransferase</fullName>
    </submittedName>
</protein>
<dbReference type="AlphaFoldDB" id="A0A7H2BFS4"/>
<dbReference type="KEGG" id="rter:IDM49_04460"/>
<keyword evidence="1" id="KW-0963">Cytoplasm</keyword>
<dbReference type="Pfam" id="PF26049">
    <property type="entry name" value="RLMG_N"/>
    <property type="match status" value="1"/>
</dbReference>
<dbReference type="PANTHER" id="PTHR47816:SF4">
    <property type="entry name" value="RIBOSOMAL RNA SMALL SUBUNIT METHYLTRANSFERASE C"/>
    <property type="match status" value="1"/>
</dbReference>
<dbReference type="GO" id="GO:0006364">
    <property type="term" value="P:rRNA processing"/>
    <property type="evidence" value="ECO:0007669"/>
    <property type="project" value="UniProtKB-KW"/>
</dbReference>
<dbReference type="EMBL" id="CP061539">
    <property type="protein sequence ID" value="QNV38520.1"/>
    <property type="molecule type" value="Genomic_DNA"/>
</dbReference>
<keyword evidence="3 7" id="KW-0489">Methyltransferase</keyword>
<dbReference type="GeneID" id="96623477"/>
<feature type="domain" description="Methyltransferase small" evidence="5">
    <location>
        <begin position="192"/>
        <end position="357"/>
    </location>
</feature>
<sequence length="364" mass="39345">MTARIDEVLLSVLSDEIADANGDFVVFDDPDGALLRFSLDAVRETSNGVYVASRSFSQAVSAQRVSHQEAASNVLVAGMDNPLYLPDFFAENFTDETRTVIALGRLPKSLAELDYIAHCLAQVKGTATFVAVGNTKHMTKSQNHVLSQHFAEVYASRGQGKFRCLIARNTEKTSAQTSTYQPAENEGRYGVGGVFGSASRDHGGTLLAETVIPYLLTGGRVLDLGCGNGQVSFDLLTAVPGIKCIATDISADAVVSARMTLHEHVENNMAQVIWDDAARSLDDSSVDTVVLNPPFHEGTRVDASLYEELVKAAHRVLKPGGNLFLVHNSHLRYRGLLDKNFATVEQLARNSKFTVLRATTASAK</sequence>
<dbReference type="InterPro" id="IPR002052">
    <property type="entry name" value="DNA_methylase_N6_adenine_CS"/>
</dbReference>
<evidence type="ECO:0000259" key="5">
    <source>
        <dbReference type="Pfam" id="PF05175"/>
    </source>
</evidence>
<feature type="domain" description="RlmG N-terminal" evidence="6">
    <location>
        <begin position="6"/>
        <end position="168"/>
    </location>
</feature>
<dbReference type="Gene3D" id="3.40.50.150">
    <property type="entry name" value="Vaccinia Virus protein VP39"/>
    <property type="match status" value="2"/>
</dbReference>
<name>A0A7H2BFS4_9MICC</name>
<dbReference type="GO" id="GO:0008757">
    <property type="term" value="F:S-adenosylmethionine-dependent methyltransferase activity"/>
    <property type="evidence" value="ECO:0007669"/>
    <property type="project" value="InterPro"/>
</dbReference>
<evidence type="ECO:0000256" key="1">
    <source>
        <dbReference type="ARBA" id="ARBA00022490"/>
    </source>
</evidence>
<evidence type="ECO:0000259" key="6">
    <source>
        <dbReference type="Pfam" id="PF26049"/>
    </source>
</evidence>
<organism evidence="7 8">
    <name type="scientific">Rothia terrae</name>
    <dbReference type="NCBI Taxonomy" id="396015"/>
    <lineage>
        <taxon>Bacteria</taxon>
        <taxon>Bacillati</taxon>
        <taxon>Actinomycetota</taxon>
        <taxon>Actinomycetes</taxon>
        <taxon>Micrococcales</taxon>
        <taxon>Micrococcaceae</taxon>
        <taxon>Rothia</taxon>
    </lineage>
</organism>
<dbReference type="RefSeq" id="WP_190725168.1">
    <property type="nucleotide sequence ID" value="NZ_CP061539.1"/>
</dbReference>
<dbReference type="CDD" id="cd02440">
    <property type="entry name" value="AdoMet_MTases"/>
    <property type="match status" value="1"/>
</dbReference>
<gene>
    <name evidence="7" type="ORF">IDM49_04460</name>
</gene>